<keyword evidence="2" id="KW-1185">Reference proteome</keyword>
<gene>
    <name evidence="1" type="ORF">AF332_19480</name>
</gene>
<evidence type="ECO:0000313" key="2">
    <source>
        <dbReference type="Proteomes" id="UP000037109"/>
    </source>
</evidence>
<protein>
    <submittedName>
        <fullName evidence="1">Uncharacterized protein</fullName>
    </submittedName>
</protein>
<dbReference type="PATRIC" id="fig|1459.3.peg.4288"/>
<dbReference type="AlphaFoldDB" id="A0A0M0GFX9"/>
<dbReference type="Proteomes" id="UP000037109">
    <property type="component" value="Unassembled WGS sequence"/>
</dbReference>
<proteinExistence type="predicted"/>
<evidence type="ECO:0000313" key="1">
    <source>
        <dbReference type="EMBL" id="KON88764.1"/>
    </source>
</evidence>
<dbReference type="RefSeq" id="WP_053436143.1">
    <property type="nucleotide sequence ID" value="NZ_LGUF01000007.1"/>
</dbReference>
<dbReference type="STRING" id="1459.AF332_19480"/>
<dbReference type="OrthoDB" id="2886521at2"/>
<name>A0A0M0GFX9_SPOGL</name>
<sequence>MKVYEVIETQEMFRGEIIEDYYIIYEQTENKVFANRNNHLFQQKRFLEETVNVFKGNQHSTLKKVKTYPVRHLAFGDIRETIRKDFPDLFKNLNRSLA</sequence>
<reference evidence="2" key="1">
    <citation type="submission" date="2015-07" db="EMBL/GenBank/DDBJ databases">
        <title>Fjat-10036 dsm4.</title>
        <authorList>
            <person name="Liu B."/>
            <person name="Wang J."/>
            <person name="Zhu Y."/>
            <person name="Liu G."/>
            <person name="Chen Q."/>
            <person name="Chen Z."/>
            <person name="Lan J."/>
            <person name="Che J."/>
            <person name="Ge C."/>
            <person name="Shi H."/>
            <person name="Pan Z."/>
            <person name="Liu X."/>
        </authorList>
    </citation>
    <scope>NUCLEOTIDE SEQUENCE [LARGE SCALE GENOMIC DNA]</scope>
    <source>
        <strain evidence="2">DSM 4</strain>
    </source>
</reference>
<accession>A0A0M0GFX9</accession>
<comment type="caution">
    <text evidence="1">The sequence shown here is derived from an EMBL/GenBank/DDBJ whole genome shotgun (WGS) entry which is preliminary data.</text>
</comment>
<organism evidence="1 2">
    <name type="scientific">Sporosarcina globispora</name>
    <name type="common">Bacillus globisporus</name>
    <dbReference type="NCBI Taxonomy" id="1459"/>
    <lineage>
        <taxon>Bacteria</taxon>
        <taxon>Bacillati</taxon>
        <taxon>Bacillota</taxon>
        <taxon>Bacilli</taxon>
        <taxon>Bacillales</taxon>
        <taxon>Caryophanaceae</taxon>
        <taxon>Sporosarcina</taxon>
    </lineage>
</organism>
<dbReference type="EMBL" id="LGUF01000007">
    <property type="protein sequence ID" value="KON88764.1"/>
    <property type="molecule type" value="Genomic_DNA"/>
</dbReference>